<keyword evidence="3" id="KW-1185">Reference proteome</keyword>
<feature type="compositionally biased region" description="Basic and acidic residues" evidence="2">
    <location>
        <begin position="157"/>
        <end position="184"/>
    </location>
</feature>
<accession>A0A8B7C0L9</accession>
<dbReference type="PANTHER" id="PTHR31447">
    <property type="entry name" value="HYDROXYPROLINE-RICH GLYCOPROTEIN FAMILY PROTEIN-RELATED"/>
    <property type="match status" value="1"/>
</dbReference>
<evidence type="ECO:0000313" key="4">
    <source>
        <dbReference type="RefSeq" id="XP_008789249.2"/>
    </source>
</evidence>
<dbReference type="AlphaFoldDB" id="A0A8B7C0L9"/>
<dbReference type="GO" id="GO:0003729">
    <property type="term" value="F:mRNA binding"/>
    <property type="evidence" value="ECO:0007669"/>
    <property type="project" value="InterPro"/>
</dbReference>
<reference evidence="3" key="1">
    <citation type="journal article" date="2019" name="Nat. Commun.">
        <title>Genome-wide association mapping of date palm fruit traits.</title>
        <authorList>
            <person name="Hazzouri K.M."/>
            <person name="Gros-Balthazard M."/>
            <person name="Flowers J.M."/>
            <person name="Copetti D."/>
            <person name="Lemansour A."/>
            <person name="Lebrun M."/>
            <person name="Masmoudi K."/>
            <person name="Ferrand S."/>
            <person name="Dhar M.I."/>
            <person name="Fresquez Z.A."/>
            <person name="Rosas U."/>
            <person name="Zhang J."/>
            <person name="Talag J."/>
            <person name="Lee S."/>
            <person name="Kudrna D."/>
            <person name="Powell R.F."/>
            <person name="Leitch I.J."/>
            <person name="Krueger R.R."/>
            <person name="Wing R.A."/>
            <person name="Amiri K.M.A."/>
            <person name="Purugganan M.D."/>
        </authorList>
    </citation>
    <scope>NUCLEOTIDE SEQUENCE [LARGE SCALE GENOMIC DNA]</scope>
    <source>
        <strain evidence="3">cv. Khalas</strain>
    </source>
</reference>
<dbReference type="SUPFAM" id="SSF51197">
    <property type="entry name" value="Clavaminate synthase-like"/>
    <property type="match status" value="1"/>
</dbReference>
<reference evidence="4 5" key="2">
    <citation type="submission" date="2025-04" db="UniProtKB">
        <authorList>
            <consortium name="RefSeq"/>
        </authorList>
    </citation>
    <scope>IDENTIFICATION</scope>
    <source>
        <tissue evidence="4 5">Young leaves</tissue>
    </source>
</reference>
<evidence type="ECO:0000256" key="1">
    <source>
        <dbReference type="ARBA" id="ARBA00007879"/>
    </source>
</evidence>
<dbReference type="GeneID" id="103706794"/>
<dbReference type="PANTHER" id="PTHR31447:SF0">
    <property type="entry name" value="HYDROXYPROLINE-RICH GLYCOPROTEIN FAMILY PROTEIN"/>
    <property type="match status" value="1"/>
</dbReference>
<dbReference type="KEGG" id="pda:103706794"/>
<dbReference type="RefSeq" id="XP_008789249.2">
    <property type="nucleotide sequence ID" value="XM_008791027.4"/>
</dbReference>
<dbReference type="GO" id="GO:0032451">
    <property type="term" value="F:demethylase activity"/>
    <property type="evidence" value="ECO:0007669"/>
    <property type="project" value="InterPro"/>
</dbReference>
<proteinExistence type="inferred from homology"/>
<sequence length="696" mass="75318">MAGQSGNAMISEKMQFPVGGGGGGSDLQPHQRLWFPDERDGFISWIRAEFAASNAIIDSLIHHLRVIGEPGEYDAVVGFIQQRRCSWNPVLHLQQYFSVAEVAYSLQQVAWRKQQRRFAQPKVAGKEFRKPAFGYRHKFESARENRSSSASSAGLDAEGKGEDKLGKEGEDKLGKEEDDRRKGEAQLPDGNCSVVAAEEGLEKNCSSMTDCQKKDGEKSLGDECVKLAPAVPNDCQTLQTKENCNSMLLWSGEGTMPNQDEKQQPIANPKVFVSNEMYDGKMVNVVEGLKLYEELFDHMDITKLGSLANDLRAAGHRGEFQGQTFVVSKRPVKGHGREMIQLGLPIIEGSLEDENSAGTSRDWKVEAVPSLLQDILDCIVLKVLTVKPDYCIIDFFNEGDHSHPHMWPPWYGRPVCSLFLTECDIVFGQVVGGDRGDYRGSLKLSLSAGSLLVMQGKSADLAKHAIPSLCKQRVLLTFGKSQPKKTFPSEGMHFPSSGAPPPSHWVTSSGRPPKHYGVNPTSGVLPAPAICHQHLPSNGIQQLFIAPAPVPPAAVPYPAPLPPASAGWTVAAPQMHTSPRFPIPGTGVFLPPPGSDQPPPSSHQLSVVPIHTETSTPLLACLAPENENEVEKPNCNSSASPKKITDGVGPRMECNGSLTVGAGVGGSKEEHQAVSAKKVGKGWSAKFCSLSTSMKG</sequence>
<protein>
    <submittedName>
        <fullName evidence="4 5">RNA demethylase ALKBH10B-like</fullName>
    </submittedName>
</protein>
<dbReference type="InterPro" id="IPR037151">
    <property type="entry name" value="AlkB-like_sf"/>
</dbReference>
<comment type="similarity">
    <text evidence="1">Belongs to the alkB family.</text>
</comment>
<dbReference type="InterPro" id="IPR044842">
    <property type="entry name" value="ALKBH9B/ALKBH10B-like"/>
</dbReference>
<organism evidence="3 5">
    <name type="scientific">Phoenix dactylifera</name>
    <name type="common">Date palm</name>
    <dbReference type="NCBI Taxonomy" id="42345"/>
    <lineage>
        <taxon>Eukaryota</taxon>
        <taxon>Viridiplantae</taxon>
        <taxon>Streptophyta</taxon>
        <taxon>Embryophyta</taxon>
        <taxon>Tracheophyta</taxon>
        <taxon>Spermatophyta</taxon>
        <taxon>Magnoliopsida</taxon>
        <taxon>Liliopsida</taxon>
        <taxon>Arecaceae</taxon>
        <taxon>Coryphoideae</taxon>
        <taxon>Phoeniceae</taxon>
        <taxon>Phoenix</taxon>
    </lineage>
</organism>
<dbReference type="Proteomes" id="UP000228380">
    <property type="component" value="Chromosome 11"/>
</dbReference>
<feature type="region of interest" description="Disordered" evidence="2">
    <location>
        <begin position="630"/>
        <end position="650"/>
    </location>
</feature>
<evidence type="ECO:0000313" key="3">
    <source>
        <dbReference type="Proteomes" id="UP000228380"/>
    </source>
</evidence>
<gene>
    <name evidence="4 5" type="primary">LOC103706794</name>
</gene>
<dbReference type="OrthoDB" id="1916097at2759"/>
<evidence type="ECO:0000313" key="5">
    <source>
        <dbReference type="RefSeq" id="XP_008789250.2"/>
    </source>
</evidence>
<evidence type="ECO:0000256" key="2">
    <source>
        <dbReference type="SAM" id="MobiDB-lite"/>
    </source>
</evidence>
<feature type="region of interest" description="Disordered" evidence="2">
    <location>
        <begin position="140"/>
        <end position="191"/>
    </location>
</feature>
<dbReference type="RefSeq" id="XP_008789250.2">
    <property type="nucleotide sequence ID" value="XM_008791028.4"/>
</dbReference>
<name>A0A8B7C0L9_PHODC</name>
<dbReference type="GO" id="GO:0006402">
    <property type="term" value="P:mRNA catabolic process"/>
    <property type="evidence" value="ECO:0007669"/>
    <property type="project" value="InterPro"/>
</dbReference>
<dbReference type="Gene3D" id="2.60.120.590">
    <property type="entry name" value="Alpha-ketoglutarate-dependent dioxygenase AlkB-like"/>
    <property type="match status" value="1"/>
</dbReference>